<organism evidence="1 2">
    <name type="scientific">Brevibacterium samyangense</name>
    <dbReference type="NCBI Taxonomy" id="366888"/>
    <lineage>
        <taxon>Bacteria</taxon>
        <taxon>Bacillati</taxon>
        <taxon>Actinomycetota</taxon>
        <taxon>Actinomycetes</taxon>
        <taxon>Micrococcales</taxon>
        <taxon>Brevibacteriaceae</taxon>
        <taxon>Brevibacterium</taxon>
    </lineage>
</organism>
<dbReference type="InterPro" id="IPR046040">
    <property type="entry name" value="DUF5998"/>
</dbReference>
<keyword evidence="2" id="KW-1185">Reference proteome</keyword>
<evidence type="ECO:0000313" key="2">
    <source>
        <dbReference type="Proteomes" id="UP001500755"/>
    </source>
</evidence>
<dbReference type="Pfam" id="PF19461">
    <property type="entry name" value="DUF5998"/>
    <property type="match status" value="1"/>
</dbReference>
<name>A0ABN2TFM2_9MICO</name>
<evidence type="ECO:0000313" key="1">
    <source>
        <dbReference type="EMBL" id="GAA2007931.1"/>
    </source>
</evidence>
<dbReference type="RefSeq" id="WP_344308934.1">
    <property type="nucleotide sequence ID" value="NZ_BAAANO010000016.1"/>
</dbReference>
<protein>
    <submittedName>
        <fullName evidence="1">DUF5998 family protein</fullName>
    </submittedName>
</protein>
<proteinExistence type="predicted"/>
<comment type="caution">
    <text evidence="1">The sequence shown here is derived from an EMBL/GenBank/DDBJ whole genome shotgun (WGS) entry which is preliminary data.</text>
</comment>
<accession>A0ABN2TFM2</accession>
<reference evidence="1 2" key="1">
    <citation type="journal article" date="2019" name="Int. J. Syst. Evol. Microbiol.">
        <title>The Global Catalogue of Microorganisms (GCM) 10K type strain sequencing project: providing services to taxonomists for standard genome sequencing and annotation.</title>
        <authorList>
            <consortium name="The Broad Institute Genomics Platform"/>
            <consortium name="The Broad Institute Genome Sequencing Center for Infectious Disease"/>
            <person name="Wu L."/>
            <person name="Ma J."/>
        </authorList>
    </citation>
    <scope>NUCLEOTIDE SEQUENCE [LARGE SCALE GENOMIC DNA]</scope>
    <source>
        <strain evidence="1 2">JCM 14546</strain>
    </source>
</reference>
<gene>
    <name evidence="1" type="ORF">GCM10009755_17900</name>
</gene>
<dbReference type="Proteomes" id="UP001500755">
    <property type="component" value="Unassembled WGS sequence"/>
</dbReference>
<dbReference type="EMBL" id="BAAANO010000016">
    <property type="protein sequence ID" value="GAA2007931.1"/>
    <property type="molecule type" value="Genomic_DNA"/>
</dbReference>
<sequence>MSSIPHALVSDLQAAGYYPQLTGSMLVEALYGEEVLAHLVHMDTHVDYDSIHRHVTAFAVTDTRLLLVHVDDEHEAAAPGRMPRGATSVEDVPLENLRTVLIGRTYEDPARYRVGDRPAEVQVTVGWGSTRHLDVYPEACTDPNCQEDHGYGGRILSDDVVLRVSKEAEGQPAVDRAEHFALTLRRAVFDARRNAGARG</sequence>